<evidence type="ECO:0000256" key="3">
    <source>
        <dbReference type="SAM" id="MobiDB-lite"/>
    </source>
</evidence>
<dbReference type="FunFam" id="1.10.10.440:FF:000002">
    <property type="entry name" value="pre-mRNA-processing factor 40 homolog A isoform X1"/>
    <property type="match status" value="1"/>
</dbReference>
<feature type="domain" description="FF" evidence="5">
    <location>
        <begin position="318"/>
        <end position="372"/>
    </location>
</feature>
<dbReference type="Pfam" id="PF01846">
    <property type="entry name" value="FF"/>
    <property type="match status" value="3"/>
</dbReference>
<feature type="compositionally biased region" description="Basic and acidic residues" evidence="3">
    <location>
        <begin position="726"/>
        <end position="748"/>
    </location>
</feature>
<evidence type="ECO:0000259" key="4">
    <source>
        <dbReference type="PROSITE" id="PS50020"/>
    </source>
</evidence>
<dbReference type="PROSITE" id="PS51676">
    <property type="entry name" value="FF"/>
    <property type="match status" value="4"/>
</dbReference>
<feature type="coiled-coil region" evidence="2">
    <location>
        <begin position="304"/>
        <end position="331"/>
    </location>
</feature>
<dbReference type="GO" id="GO:0045292">
    <property type="term" value="P:mRNA cis splicing, via spliceosome"/>
    <property type="evidence" value="ECO:0007669"/>
    <property type="project" value="InterPro"/>
</dbReference>
<dbReference type="InterPro" id="IPR036517">
    <property type="entry name" value="FF_domain_sf"/>
</dbReference>
<dbReference type="PANTHER" id="PTHR11864:SF0">
    <property type="entry name" value="PRP40 PRE-MRNA PROCESSING FACTOR 40 HOMOLOG A (YEAST)"/>
    <property type="match status" value="1"/>
</dbReference>
<evidence type="ECO:0000256" key="2">
    <source>
        <dbReference type="SAM" id="Coils"/>
    </source>
</evidence>
<dbReference type="SMART" id="SM00441">
    <property type="entry name" value="FF"/>
    <property type="match status" value="5"/>
</dbReference>
<evidence type="ECO:0000256" key="1">
    <source>
        <dbReference type="ARBA" id="ARBA00022737"/>
    </source>
</evidence>
<feature type="domain" description="FF" evidence="5">
    <location>
        <begin position="463"/>
        <end position="525"/>
    </location>
</feature>
<feature type="region of interest" description="Disordered" evidence="3">
    <location>
        <begin position="660"/>
        <end position="758"/>
    </location>
</feature>
<keyword evidence="1" id="KW-0677">Repeat</keyword>
<feature type="domain" description="FF" evidence="5">
    <location>
        <begin position="247"/>
        <end position="305"/>
    </location>
</feature>
<dbReference type="SMART" id="SM00456">
    <property type="entry name" value="WW"/>
    <property type="match status" value="2"/>
</dbReference>
<feature type="domain" description="WW" evidence="4">
    <location>
        <begin position="77"/>
        <end position="110"/>
    </location>
</feature>
<feature type="compositionally biased region" description="Basic residues" evidence="3">
    <location>
        <begin position="712"/>
        <end position="725"/>
    </location>
</feature>
<organism evidence="6 7">
    <name type="scientific">Acrobeloides nanus</name>
    <dbReference type="NCBI Taxonomy" id="290746"/>
    <lineage>
        <taxon>Eukaryota</taxon>
        <taxon>Metazoa</taxon>
        <taxon>Ecdysozoa</taxon>
        <taxon>Nematoda</taxon>
        <taxon>Chromadorea</taxon>
        <taxon>Rhabditida</taxon>
        <taxon>Tylenchina</taxon>
        <taxon>Cephalobomorpha</taxon>
        <taxon>Cephaloboidea</taxon>
        <taxon>Cephalobidae</taxon>
        <taxon>Acrobeloides</taxon>
    </lineage>
</organism>
<dbReference type="Proteomes" id="UP000887540">
    <property type="component" value="Unplaced"/>
</dbReference>
<evidence type="ECO:0000259" key="5">
    <source>
        <dbReference type="PROSITE" id="PS51676"/>
    </source>
</evidence>
<dbReference type="Gene3D" id="1.10.10.440">
    <property type="entry name" value="FF domain"/>
    <property type="match status" value="5"/>
</dbReference>
<dbReference type="WBParaSite" id="ACRNAN_Path_1288.g5032.t2">
    <property type="protein sequence ID" value="ACRNAN_Path_1288.g5032.t2"/>
    <property type="gene ID" value="ACRNAN_Path_1288.g5032"/>
</dbReference>
<dbReference type="PROSITE" id="PS01159">
    <property type="entry name" value="WW_DOMAIN_1"/>
    <property type="match status" value="2"/>
</dbReference>
<feature type="compositionally biased region" description="Polar residues" evidence="3">
    <location>
        <begin position="169"/>
        <end position="188"/>
    </location>
</feature>
<dbReference type="InterPro" id="IPR001202">
    <property type="entry name" value="WW_dom"/>
</dbReference>
<sequence>MLPFGGPPGFPLLNNPQAGLFSSPMLFTSLPQVMVSTANATLLTSTPGVNMLGNRPMMVPPNMLTDIAGNSTPSTPGNEPSVWSEHKTQDNRVYYYNRITKQSSWTKPDELKTTEEQTMNQFPVIPYQYYPFPICPFPQIRAASNWRVYHTPEGRPYYYNTETKKTTWTKPQELENLSQDKSSASTDTPPLHAMKQEAESANSGSELERAMAATLKNLEVMPPTTSEIKNEDEKKPTMTEDYEAELKKRQADKFRELLRDKNAEGRISSTSTWEQAVKYIQHDPRYGIITRISERKQIFNAWKTQRQKEEREEKRLAIKRAKDDLEQWLQQHPKMKPTFSYRKAQNLFGKEDVWNNVADSDRRDIFRDVQDLMEKKEAEKEQTTRDMNIKALSDILDAMPEVNHKTTWAQAQRLLVENPAFAEHPTLQEMDKIDALIVFEQHIRTAEKHYIKEKENEDKRLRRHERKVREAFNGFLEELNRKSILTSMSSWSELYPLVSADSRFEDMLMQSGSTALDLYKFYVEDLKEKYYQHRKIVKEILQDLNVEITIETTYDQVLQAIKGHEKGKSVDPGNLKLVYNSLMDKVEAKVKENEREQQRKQKRLESAFRNLLRSIVPPVEPSSSWSAIAPKIEHDQAYKDVPSDELRLQFFDSYIQSISQSCGHHHGSSSAKKKKKEKKKKRKHEDHDSDSDEETKPKKSKKEKSNNDGEKKKKKSKRRSKSRSKSHSEGEIVKPKVEETRQDEKNSEDSDLSADELEKKRKELLKKLSD</sequence>
<feature type="domain" description="FF" evidence="5">
    <location>
        <begin position="601"/>
        <end position="657"/>
    </location>
</feature>
<feature type="coiled-coil region" evidence="2">
    <location>
        <begin position="579"/>
        <end position="610"/>
    </location>
</feature>
<dbReference type="GO" id="GO:0003723">
    <property type="term" value="F:RNA binding"/>
    <property type="evidence" value="ECO:0007669"/>
    <property type="project" value="TreeGrafter"/>
</dbReference>
<dbReference type="Gene3D" id="2.20.70.10">
    <property type="match status" value="2"/>
</dbReference>
<protein>
    <submittedName>
        <fullName evidence="7">Uncharacterized protein</fullName>
    </submittedName>
</protein>
<feature type="domain" description="WW" evidence="4">
    <location>
        <begin position="140"/>
        <end position="173"/>
    </location>
</feature>
<dbReference type="SUPFAM" id="SSF81698">
    <property type="entry name" value="FF domain"/>
    <property type="match status" value="5"/>
</dbReference>
<dbReference type="CDD" id="cd00201">
    <property type="entry name" value="WW"/>
    <property type="match status" value="1"/>
</dbReference>
<dbReference type="GO" id="GO:0071004">
    <property type="term" value="C:U2-type prespliceosome"/>
    <property type="evidence" value="ECO:0007669"/>
    <property type="project" value="TreeGrafter"/>
</dbReference>
<evidence type="ECO:0000313" key="7">
    <source>
        <dbReference type="WBParaSite" id="ACRNAN_Path_1288.g5032.t2"/>
    </source>
</evidence>
<dbReference type="InterPro" id="IPR036020">
    <property type="entry name" value="WW_dom_sf"/>
</dbReference>
<keyword evidence="2" id="KW-0175">Coiled coil</keyword>
<keyword evidence="6" id="KW-1185">Reference proteome</keyword>
<dbReference type="GO" id="GO:0005685">
    <property type="term" value="C:U1 snRNP"/>
    <property type="evidence" value="ECO:0007669"/>
    <property type="project" value="TreeGrafter"/>
</dbReference>
<feature type="compositionally biased region" description="Basic residues" evidence="3">
    <location>
        <begin position="663"/>
        <end position="684"/>
    </location>
</feature>
<dbReference type="InterPro" id="IPR002713">
    <property type="entry name" value="FF_domain"/>
</dbReference>
<dbReference type="PANTHER" id="PTHR11864">
    <property type="entry name" value="PRE-MRNA-PROCESSING PROTEIN PRP40"/>
    <property type="match status" value="1"/>
</dbReference>
<dbReference type="InterPro" id="IPR039726">
    <property type="entry name" value="Prp40-like"/>
</dbReference>
<dbReference type="Pfam" id="PF25432">
    <property type="entry name" value="FF_PRPF40A"/>
    <property type="match status" value="1"/>
</dbReference>
<dbReference type="FunFam" id="1.10.10.440:FF:000003">
    <property type="entry name" value="Pre-mRNA processing factor 40 homolog A"/>
    <property type="match status" value="1"/>
</dbReference>
<dbReference type="Pfam" id="PF00397">
    <property type="entry name" value="WW"/>
    <property type="match status" value="2"/>
</dbReference>
<dbReference type="AlphaFoldDB" id="A0A914BYG3"/>
<reference evidence="7" key="1">
    <citation type="submission" date="2022-11" db="UniProtKB">
        <authorList>
            <consortium name="WormBaseParasite"/>
        </authorList>
    </citation>
    <scope>IDENTIFICATION</scope>
</reference>
<proteinExistence type="predicted"/>
<name>A0A914BYG3_9BILA</name>
<evidence type="ECO:0000313" key="6">
    <source>
        <dbReference type="Proteomes" id="UP000887540"/>
    </source>
</evidence>
<accession>A0A914BYG3</accession>
<dbReference type="SUPFAM" id="SSF51045">
    <property type="entry name" value="WW domain"/>
    <property type="match status" value="2"/>
</dbReference>
<dbReference type="PROSITE" id="PS50020">
    <property type="entry name" value="WW_DOMAIN_2"/>
    <property type="match status" value="2"/>
</dbReference>
<feature type="region of interest" description="Disordered" evidence="3">
    <location>
        <begin position="169"/>
        <end position="204"/>
    </location>
</feature>